<dbReference type="InterPro" id="IPR013517">
    <property type="entry name" value="FG-GAP"/>
</dbReference>
<keyword evidence="1" id="KW-0732">Signal</keyword>
<reference evidence="4 5" key="1">
    <citation type="submission" date="2019-03" db="EMBL/GenBank/DDBJ databases">
        <title>Draft genome sequences of novel Actinobacteria.</title>
        <authorList>
            <person name="Sahin N."/>
            <person name="Ay H."/>
            <person name="Saygin H."/>
        </authorList>
    </citation>
    <scope>NUCLEOTIDE SEQUENCE [LARGE SCALE GENOMIC DNA]</scope>
    <source>
        <strain evidence="4 5">JCM 13523</strain>
    </source>
</reference>
<proteinExistence type="predicted"/>
<dbReference type="InterPro" id="IPR035992">
    <property type="entry name" value="Ricin_B-like_lectins"/>
</dbReference>
<protein>
    <recommendedName>
        <fullName evidence="3">Ricin B lectin domain-containing protein</fullName>
    </recommendedName>
</protein>
<dbReference type="EMBL" id="SMKX01000115">
    <property type="protein sequence ID" value="TDD51359.1"/>
    <property type="molecule type" value="Genomic_DNA"/>
</dbReference>
<dbReference type="OrthoDB" id="4332189at2"/>
<dbReference type="Proteomes" id="UP000295124">
    <property type="component" value="Unassembled WGS sequence"/>
</dbReference>
<accession>A0A4R4Z390</accession>
<dbReference type="Gene3D" id="2.80.10.50">
    <property type="match status" value="3"/>
</dbReference>
<dbReference type="InterPro" id="IPR000772">
    <property type="entry name" value="Ricin_B_lectin"/>
</dbReference>
<gene>
    <name evidence="4" type="ORF">E1263_30205</name>
</gene>
<feature type="region of interest" description="Disordered" evidence="2">
    <location>
        <begin position="601"/>
        <end position="625"/>
    </location>
</feature>
<dbReference type="SUPFAM" id="SSF69318">
    <property type="entry name" value="Integrin alpha N-terminal domain"/>
    <property type="match status" value="1"/>
</dbReference>
<feature type="domain" description="Ricin B lectin" evidence="3">
    <location>
        <begin position="1042"/>
        <end position="1191"/>
    </location>
</feature>
<keyword evidence="5" id="KW-1185">Reference proteome</keyword>
<feature type="domain" description="Ricin B lectin" evidence="3">
    <location>
        <begin position="1202"/>
        <end position="1339"/>
    </location>
</feature>
<feature type="region of interest" description="Disordered" evidence="2">
    <location>
        <begin position="1"/>
        <end position="32"/>
    </location>
</feature>
<dbReference type="Pfam" id="PF14200">
    <property type="entry name" value="RicinB_lectin_2"/>
    <property type="match status" value="2"/>
</dbReference>
<dbReference type="InterPro" id="IPR028994">
    <property type="entry name" value="Integrin_alpha_N"/>
</dbReference>
<dbReference type="CDD" id="cd00161">
    <property type="entry name" value="beta-trefoil_Ricin-like"/>
    <property type="match status" value="3"/>
</dbReference>
<feature type="region of interest" description="Disordered" evidence="2">
    <location>
        <begin position="62"/>
        <end position="84"/>
    </location>
</feature>
<dbReference type="Gene3D" id="2.40.128.340">
    <property type="match status" value="1"/>
</dbReference>
<comment type="caution">
    <text evidence="4">The sequence shown here is derived from an EMBL/GenBank/DDBJ whole genome shotgun (WGS) entry which is preliminary data.</text>
</comment>
<dbReference type="PROSITE" id="PS50231">
    <property type="entry name" value="RICIN_B_LECTIN"/>
    <property type="match status" value="2"/>
</dbReference>
<evidence type="ECO:0000256" key="1">
    <source>
        <dbReference type="ARBA" id="ARBA00022729"/>
    </source>
</evidence>
<sequence>MVGPKRSARPGTVPWWRPSRDSARQENSVPTSSTFRVLTTAIVALPLFLGQVPTTTAVTPVTAVPDRPDSAAAQARQSGQRVELPDLRSTSREVYVNPNGTHTMVQHATPVRTGAAAGWKALDPTLHFGADGNVRPAVGDKGVVFSGGGTGADLVRLGGPNQHLTVGWPGVLPKPVLQGDTATYGEVLPGVDLQLRAEPAGFAKALVVKNRAAASNPALRELRFRLGGAGLTFTRSAGGTTLAKDRRGRAVFASGQPLMWDSATEPVTKAAASTLAAGVLTIRPDQAMLNAPTTQYPVTIDPSWSDEAGDMWTHVDARVPTMSYWGYDRDQGAKVGQAWGPDTDTYRSLFNLDTTKIAGARVVRARFTVVLDHSPDGNDHPVDLYRTTPISRSADVTWNSTGWPQYLATASGHARSSEPDMTMGWESPALKDLIQKVATDRDSSVSLGLAAPDETNEYQWKRFRGETATVIIDYNNAPRMPLKVNFDIPKTCGTAAAPTPIGTRQPAFSGVAGDPDGDTLINKLEIHRAAGDTTVYTQNSGITGNGAAFTWSPVPDGVLSDDTAYYYVARSDDQVADDGIDSGPATARCYFTIDSRLPGEALRTSTDFPDGRPGKPAREVGTMTFSPAAGDTDIAEYQYGFEQAKIVLTIKARPDGTAVLPISVPSSSRKLWVRAVDKAGNPGPLSVKAWTLLAQTNGTAPRVRSDVNGDGAADVVMVVDQGFGRTGVWNVLSRSGTFGTGTMAWDSGINGGFALSRSKPVQGDFTGDGRTDLAFFRDEPGRRVALYTMVSDGNRYEPPSTPNWKAPQADWTIATAHVTSGDVTGDKVSDIVVQLNSGNGGWRVVVYPGGNLSAPVQWLQTTTAGGDWAVTQPVLSDVDGDGKDDLVVVRKTGDCRTVVNVYKSSGTAFGAATTAYDGAYCFDKGHPVAGDVDGDGKGDVVSVYDNGSGTVLKTFRSTGTAFTLSDWWTGADRDPLRTAVQVGDLDKDGKADAALISSLTGGGRQVAHLRSTGTAFEAPVNDWSEAAVGASDAGPKFDLESRTYELVARNSGKCMEVAGASRTDPALIQQWDCLNGLHQRFRVVPVAGTDQYELHMVHLDGTAIDGTPRCIDVGNQSFDDNTPIVQWKCLGQGNQQILIDYVEGSSYDTVFRVRFGHSGKCAGVENAGTANGAKIIQKTCAAVPEQQWFLRAALNTTQLDGRYKIRALRDPGKDYVLDIKNCDPLQGVRTWDWISDSPCQRWQLKPLGDDVYQIIDPSTGTALQVENCSRMPAAKLVAFGTDASECQRWRIEPAADNSWTLQQADTGLMVDVPDCVGTTVEKVIVWHYWNGPCQRWQLTKM</sequence>
<feature type="compositionally biased region" description="Low complexity" evidence="2">
    <location>
        <begin position="62"/>
        <end position="81"/>
    </location>
</feature>
<evidence type="ECO:0000256" key="2">
    <source>
        <dbReference type="SAM" id="MobiDB-lite"/>
    </source>
</evidence>
<evidence type="ECO:0000313" key="4">
    <source>
        <dbReference type="EMBL" id="TDD51359.1"/>
    </source>
</evidence>
<name>A0A4R4Z390_9ACTN</name>
<feature type="compositionally biased region" description="Basic and acidic residues" evidence="2">
    <location>
        <begin position="609"/>
        <end position="618"/>
    </location>
</feature>
<dbReference type="SMART" id="SM00458">
    <property type="entry name" value="RICIN"/>
    <property type="match status" value="2"/>
</dbReference>
<evidence type="ECO:0000313" key="5">
    <source>
        <dbReference type="Proteomes" id="UP000295124"/>
    </source>
</evidence>
<evidence type="ECO:0000259" key="3">
    <source>
        <dbReference type="SMART" id="SM00458"/>
    </source>
</evidence>
<dbReference type="Pfam" id="PF00652">
    <property type="entry name" value="Ricin_B_lectin"/>
    <property type="match status" value="1"/>
</dbReference>
<dbReference type="SUPFAM" id="SSF50370">
    <property type="entry name" value="Ricin B-like lectins"/>
    <property type="match status" value="2"/>
</dbReference>
<dbReference type="Pfam" id="PF13517">
    <property type="entry name" value="FG-GAP_3"/>
    <property type="match status" value="1"/>
</dbReference>
<dbReference type="Gene3D" id="2.130.10.130">
    <property type="entry name" value="Integrin alpha, N-terminal"/>
    <property type="match status" value="1"/>
</dbReference>
<organism evidence="4 5">
    <name type="scientific">Kribbella antibiotica</name>
    <dbReference type="NCBI Taxonomy" id="190195"/>
    <lineage>
        <taxon>Bacteria</taxon>
        <taxon>Bacillati</taxon>
        <taxon>Actinomycetota</taxon>
        <taxon>Actinomycetes</taxon>
        <taxon>Propionibacteriales</taxon>
        <taxon>Kribbellaceae</taxon>
        <taxon>Kribbella</taxon>
    </lineage>
</organism>